<dbReference type="FunFam" id="3.30.70.270:FF:000001">
    <property type="entry name" value="Diguanylate cyclase domain protein"/>
    <property type="match status" value="1"/>
</dbReference>
<dbReference type="PROSITE" id="PS50112">
    <property type="entry name" value="PAS"/>
    <property type="match status" value="1"/>
</dbReference>
<sequence length="903" mass="99527">MGQLRRESRGMRWLRWWQDAFLSLPLFTLVLLAAIWGVTLHFIDAERAAARAAAVESVQELIATYEAQVARNLNGIDQTLKLLKYVTEKKGPEQALKELSQQGLLPSGLVFVVSLTDARGNTIASSPAARNIPVSGQDYFKVHKARNSDSVYVAQTMRDQSNQDWHLHFTRRLNDGGGNFAGIAIVEVDPAYFTSGYERSRQGELGVQGLLGQDGVLRVLRVGEKISWGQSLARAPQSLAHLQGQPQASPWDGIRRYMAARPLHGFALTAVAGMAESEVMASVEQRRLNHLWEAGVASAVLLLAMAMTWLWCWQGARARRRIRLAQETYAAASEANMDSFFVLRALRDEQGAIADFRITTANSRAEKMTGLSKQELQGQTLCAWLPETRNNGIFDKLVRITNLGGTHHEEMENIMPQVDARWLHWQVVGVEGGVVAIVRDISERKATEERIYHMAHHDTLTGLPNRSLIGERLRQAIERARREKQAVAVAFIDLDSFKLVNDGLGHNAGDELLKQVAERMALCLRREDTVGRFGGDEFVLVLPQASGEAAGIAPLLERIRAEVIRPVMLEGQEVQVSCSIGVSMYPRDGADPGTLLMNADAAMYRAKDGGKNNYQFYACEMNASLEEKLALMDGLRKAVDEQQLRLEYQPKLDLESGRIFGVEALLRWQHPERGAIRPDQFIPLAEESGAIVAIGEWVLREACRQARAWQDAGLPPLTISVNVSPRQFDDLRLEARVAEALQQSGLAPRWLELEVTESLIMRDVQQAVAKMRELEAMGLALSIDDFGTGYSSLAALKSFPIGRLKIDKSFVRDLANSADDQAIARAIISLAHQLQMRVIAEGVETAQQCEFLRANGCDELQGYLLSPPLAAAGIAALLQAGTATASIPQAGKTPTPASASLCV</sequence>
<comment type="caution">
    <text evidence="6">The sequence shown here is derived from an EMBL/GenBank/DDBJ whole genome shotgun (WGS) entry which is preliminary data.</text>
</comment>
<dbReference type="NCBIfam" id="TIGR00254">
    <property type="entry name" value="GGDEF"/>
    <property type="match status" value="1"/>
</dbReference>
<dbReference type="InterPro" id="IPR000160">
    <property type="entry name" value="GGDEF_dom"/>
</dbReference>
<dbReference type="NCBIfam" id="TIGR00229">
    <property type="entry name" value="sensory_box"/>
    <property type="match status" value="1"/>
</dbReference>
<evidence type="ECO:0000259" key="3">
    <source>
        <dbReference type="PROSITE" id="PS50112"/>
    </source>
</evidence>
<dbReference type="GO" id="GO:0071111">
    <property type="term" value="F:cyclic-guanylate-specific phosphodiesterase activity"/>
    <property type="evidence" value="ECO:0007669"/>
    <property type="project" value="UniProtKB-EC"/>
</dbReference>
<keyword evidence="2" id="KW-1133">Transmembrane helix</keyword>
<dbReference type="CDD" id="cd01948">
    <property type="entry name" value="EAL"/>
    <property type="match status" value="1"/>
</dbReference>
<protein>
    <submittedName>
        <fullName evidence="6">Diguanylate cyclase (GGDEF)-like protein/PAS domain S-box-containing protein</fullName>
    </submittedName>
</protein>
<dbReference type="Gene3D" id="3.30.70.270">
    <property type="match status" value="1"/>
</dbReference>
<feature type="domain" description="GGDEF" evidence="5">
    <location>
        <begin position="485"/>
        <end position="619"/>
    </location>
</feature>
<dbReference type="Pfam" id="PF00990">
    <property type="entry name" value="GGDEF"/>
    <property type="match status" value="1"/>
</dbReference>
<evidence type="ECO:0000259" key="4">
    <source>
        <dbReference type="PROSITE" id="PS50883"/>
    </source>
</evidence>
<dbReference type="Pfam" id="PF00563">
    <property type="entry name" value="EAL"/>
    <property type="match status" value="1"/>
</dbReference>
<dbReference type="CDD" id="cd12915">
    <property type="entry name" value="PDC2_DGC_like"/>
    <property type="match status" value="1"/>
</dbReference>
<dbReference type="RefSeq" id="WP_183440164.1">
    <property type="nucleotide sequence ID" value="NZ_JACHXD010000003.1"/>
</dbReference>
<dbReference type="EMBL" id="JACHXD010000003">
    <property type="protein sequence ID" value="MBB3118214.1"/>
    <property type="molecule type" value="Genomic_DNA"/>
</dbReference>
<accession>A0A7W5B7Z0</accession>
<dbReference type="SMART" id="SM00267">
    <property type="entry name" value="GGDEF"/>
    <property type="match status" value="1"/>
</dbReference>
<dbReference type="InterPro" id="IPR035919">
    <property type="entry name" value="EAL_sf"/>
</dbReference>
<dbReference type="InterPro" id="IPR000014">
    <property type="entry name" value="PAS"/>
</dbReference>
<dbReference type="SMART" id="SM00052">
    <property type="entry name" value="EAL"/>
    <property type="match status" value="1"/>
</dbReference>
<dbReference type="Gene3D" id="3.20.20.450">
    <property type="entry name" value="EAL domain"/>
    <property type="match status" value="1"/>
</dbReference>
<dbReference type="CDD" id="cd00130">
    <property type="entry name" value="PAS"/>
    <property type="match status" value="1"/>
</dbReference>
<evidence type="ECO:0000256" key="1">
    <source>
        <dbReference type="ARBA" id="ARBA00051114"/>
    </source>
</evidence>
<dbReference type="InterPro" id="IPR052155">
    <property type="entry name" value="Biofilm_reg_signaling"/>
</dbReference>
<dbReference type="SUPFAM" id="SSF55785">
    <property type="entry name" value="PYP-like sensor domain (PAS domain)"/>
    <property type="match status" value="1"/>
</dbReference>
<reference evidence="6 7" key="1">
    <citation type="submission" date="2020-08" db="EMBL/GenBank/DDBJ databases">
        <title>Genomic Encyclopedia of Type Strains, Phase III (KMG-III): the genomes of soil and plant-associated and newly described type strains.</title>
        <authorList>
            <person name="Whitman W."/>
        </authorList>
    </citation>
    <scope>NUCLEOTIDE SEQUENCE [LARGE SCALE GENOMIC DNA]</scope>
    <source>
        <strain evidence="6 7">CECT 8897</strain>
    </source>
</reference>
<evidence type="ECO:0000313" key="7">
    <source>
        <dbReference type="Proteomes" id="UP000541535"/>
    </source>
</evidence>
<feature type="domain" description="PAS" evidence="3">
    <location>
        <begin position="348"/>
        <end position="381"/>
    </location>
</feature>
<dbReference type="InterPro" id="IPR043128">
    <property type="entry name" value="Rev_trsase/Diguanyl_cyclase"/>
</dbReference>
<dbReference type="PROSITE" id="PS50887">
    <property type="entry name" value="GGDEF"/>
    <property type="match status" value="1"/>
</dbReference>
<dbReference type="Proteomes" id="UP000541535">
    <property type="component" value="Unassembled WGS sequence"/>
</dbReference>
<dbReference type="CDD" id="cd12914">
    <property type="entry name" value="PDC1_DGC_like"/>
    <property type="match status" value="1"/>
</dbReference>
<evidence type="ECO:0000256" key="2">
    <source>
        <dbReference type="SAM" id="Phobius"/>
    </source>
</evidence>
<dbReference type="Pfam" id="PF08448">
    <property type="entry name" value="PAS_4"/>
    <property type="match status" value="1"/>
</dbReference>
<proteinExistence type="predicted"/>
<name>A0A7W5B7Z0_9BURK</name>
<dbReference type="InterPro" id="IPR013656">
    <property type="entry name" value="PAS_4"/>
</dbReference>
<dbReference type="FunFam" id="3.20.20.450:FF:000001">
    <property type="entry name" value="Cyclic di-GMP phosphodiesterase yahA"/>
    <property type="match status" value="1"/>
</dbReference>
<dbReference type="InterPro" id="IPR035965">
    <property type="entry name" value="PAS-like_dom_sf"/>
</dbReference>
<organism evidence="6 7">
    <name type="scientific">Pseudoduganella violacea</name>
    <dbReference type="NCBI Taxonomy" id="1715466"/>
    <lineage>
        <taxon>Bacteria</taxon>
        <taxon>Pseudomonadati</taxon>
        <taxon>Pseudomonadota</taxon>
        <taxon>Betaproteobacteria</taxon>
        <taxon>Burkholderiales</taxon>
        <taxon>Oxalobacteraceae</taxon>
        <taxon>Telluria group</taxon>
        <taxon>Pseudoduganella</taxon>
    </lineage>
</organism>
<dbReference type="AlphaFoldDB" id="A0A7W5B7Z0"/>
<dbReference type="InterPro" id="IPR001633">
    <property type="entry name" value="EAL_dom"/>
</dbReference>
<feature type="domain" description="EAL" evidence="4">
    <location>
        <begin position="628"/>
        <end position="882"/>
    </location>
</feature>
<dbReference type="InterPro" id="IPR029787">
    <property type="entry name" value="Nucleotide_cyclase"/>
</dbReference>
<dbReference type="SUPFAM" id="SSF55073">
    <property type="entry name" value="Nucleotide cyclase"/>
    <property type="match status" value="1"/>
</dbReference>
<dbReference type="GO" id="GO:0071732">
    <property type="term" value="P:cellular response to nitric oxide"/>
    <property type="evidence" value="ECO:0007669"/>
    <property type="project" value="UniProtKB-ARBA"/>
</dbReference>
<dbReference type="SUPFAM" id="SSF141868">
    <property type="entry name" value="EAL domain-like"/>
    <property type="match status" value="1"/>
</dbReference>
<dbReference type="PROSITE" id="PS50883">
    <property type="entry name" value="EAL"/>
    <property type="match status" value="1"/>
</dbReference>
<dbReference type="CDD" id="cd01949">
    <property type="entry name" value="GGDEF"/>
    <property type="match status" value="1"/>
</dbReference>
<evidence type="ECO:0000313" key="6">
    <source>
        <dbReference type="EMBL" id="MBB3118214.1"/>
    </source>
</evidence>
<comment type="catalytic activity">
    <reaction evidence="1">
        <text>3',3'-c-di-GMP + H2O = 5'-phosphoguanylyl(3'-&gt;5')guanosine + H(+)</text>
        <dbReference type="Rhea" id="RHEA:24902"/>
        <dbReference type="ChEBI" id="CHEBI:15377"/>
        <dbReference type="ChEBI" id="CHEBI:15378"/>
        <dbReference type="ChEBI" id="CHEBI:58754"/>
        <dbReference type="ChEBI" id="CHEBI:58805"/>
        <dbReference type="EC" id="3.1.4.52"/>
    </reaction>
    <physiologicalReaction direction="left-to-right" evidence="1">
        <dbReference type="Rhea" id="RHEA:24903"/>
    </physiologicalReaction>
</comment>
<keyword evidence="7" id="KW-1185">Reference proteome</keyword>
<keyword evidence="2" id="KW-0472">Membrane</keyword>
<dbReference type="PANTHER" id="PTHR44757">
    <property type="entry name" value="DIGUANYLATE CYCLASE DGCP"/>
    <property type="match status" value="1"/>
</dbReference>
<keyword evidence="2" id="KW-0812">Transmembrane</keyword>
<dbReference type="PANTHER" id="PTHR44757:SF2">
    <property type="entry name" value="BIOFILM ARCHITECTURE MAINTENANCE PROTEIN MBAA"/>
    <property type="match status" value="1"/>
</dbReference>
<dbReference type="Gene3D" id="3.30.450.20">
    <property type="entry name" value="PAS domain"/>
    <property type="match status" value="3"/>
</dbReference>
<evidence type="ECO:0000259" key="5">
    <source>
        <dbReference type="PROSITE" id="PS50887"/>
    </source>
</evidence>
<gene>
    <name evidence="6" type="ORF">FHS03_001245</name>
</gene>
<feature type="transmembrane region" description="Helical" evidence="2">
    <location>
        <begin position="21"/>
        <end position="43"/>
    </location>
</feature>